<sequence length="64" mass="6861">MMVSKNNQWKKLQQQAEQAPHFGIRKLSVGVASVLLGTTLFFGTSAVVHADTTGGGRATFLATR</sequence>
<evidence type="ECO:0000313" key="3">
    <source>
        <dbReference type="EMBL" id="MBB1086316.1"/>
    </source>
</evidence>
<protein>
    <submittedName>
        <fullName evidence="3">YSIRK-type signal peptide-containing protein</fullName>
    </submittedName>
</protein>
<evidence type="ECO:0000313" key="4">
    <source>
        <dbReference type="Proteomes" id="UP000518255"/>
    </source>
</evidence>
<dbReference type="AlphaFoldDB" id="A0A7W3TZT4"/>
<proteinExistence type="predicted"/>
<dbReference type="EMBL" id="JACIUY010000058">
    <property type="protein sequence ID" value="MBB1086316.1"/>
    <property type="molecule type" value="Genomic_DNA"/>
</dbReference>
<evidence type="ECO:0000259" key="2">
    <source>
        <dbReference type="Pfam" id="PF04650"/>
    </source>
</evidence>
<dbReference type="Proteomes" id="UP000518255">
    <property type="component" value="Unassembled WGS sequence"/>
</dbReference>
<reference evidence="3 4" key="1">
    <citation type="submission" date="2020-07" db="EMBL/GenBank/DDBJ databases">
        <title>Description of Limosilactobacillus balticus sp. nov., Limosilactobacillus agrestis sp. nov., Limosilactobacillus albertensis sp. nov., Limosilactobacillus rudii sp. nov., Limosilactobacillus fastidiosus sp. nov., five novel Limosilactobacillus species isolated from the vertebrate gastrointestinal tract, and proposal of 6 subspecies of Limosilactobacillus reuteri adapted to the gastrointestinal tract of specific vertebrate hosts.</title>
        <authorList>
            <person name="Li F."/>
            <person name="Cheng C."/>
            <person name="Zheng J."/>
            <person name="Quevedo R.M."/>
            <person name="Li J."/>
            <person name="Roos S."/>
            <person name="Gaenzle M.G."/>
            <person name="Walter J."/>
        </authorList>
    </citation>
    <scope>NUCLEOTIDE SEQUENCE [LARGE SCALE GENOMIC DNA]</scope>
    <source>
        <strain evidence="3 4">WF-MA3-C</strain>
    </source>
</reference>
<comment type="caution">
    <text evidence="3">The sequence shown here is derived from an EMBL/GenBank/DDBJ whole genome shotgun (WGS) entry which is preliminary data.</text>
</comment>
<gene>
    <name evidence="3" type="ORF">H5R63_05910</name>
</gene>
<keyword evidence="1" id="KW-0732">Signal</keyword>
<dbReference type="NCBIfam" id="TIGR01168">
    <property type="entry name" value="YSIRK_signal"/>
    <property type="match status" value="1"/>
</dbReference>
<accession>A0A7W3TZT4</accession>
<dbReference type="InterPro" id="IPR005877">
    <property type="entry name" value="YSIRK_signal_dom"/>
</dbReference>
<evidence type="ECO:0000256" key="1">
    <source>
        <dbReference type="ARBA" id="ARBA00022729"/>
    </source>
</evidence>
<name>A0A7W3TZT4_9LACO</name>
<dbReference type="Pfam" id="PF04650">
    <property type="entry name" value="YSIRK_signal"/>
    <property type="match status" value="1"/>
</dbReference>
<feature type="domain" description="YSIRK Gram-positive signal peptide" evidence="2">
    <location>
        <begin position="21"/>
        <end position="42"/>
    </location>
</feature>
<organism evidence="3 4">
    <name type="scientific">Limosilactobacillus fastidiosus</name>
    <dbReference type="NCBI Taxonomy" id="2759855"/>
    <lineage>
        <taxon>Bacteria</taxon>
        <taxon>Bacillati</taxon>
        <taxon>Bacillota</taxon>
        <taxon>Bacilli</taxon>
        <taxon>Lactobacillales</taxon>
        <taxon>Lactobacillaceae</taxon>
        <taxon>Limosilactobacillus</taxon>
    </lineage>
</organism>